<dbReference type="AlphaFoldDB" id="A0AAD4FF57"/>
<evidence type="ECO:0000313" key="3">
    <source>
        <dbReference type="EMBL" id="KAG9187606.1"/>
    </source>
</evidence>
<feature type="transmembrane region" description="Helical" evidence="2">
    <location>
        <begin position="46"/>
        <end position="70"/>
    </location>
</feature>
<sequence length="307" mass="34328">MAPNVALPTTTPTPGPIRLLDLLHVPKLEEKISPDAKNPRKEKNSAMMFIGICLAITFILAAPIVGIWLADRIKRRKLDPFKKLRDLERKGQRPGIDPPPYERAPPQDSIWARQEKYKTKKPPRAITADQILGTDKTSFLQRMVPQSEGSAQLLTVAPAHIGWTRQRFTSTEDEEQYISPWEVEHTPNPVIFPWLQRKRLPGDDIGGESCEKLQVMTISSTTSPLIAVSAAEGSTRKPTDNPFLDPPAEYTSSLPDSETSYESSETALRKHTAPDKLDDAAQPHVQSSSLYRCDTCQTIYHSQGQLK</sequence>
<feature type="region of interest" description="Disordered" evidence="1">
    <location>
        <begin position="230"/>
        <end position="286"/>
    </location>
</feature>
<organism evidence="3 4">
    <name type="scientific">Alternaria panax</name>
    <dbReference type="NCBI Taxonomy" id="48097"/>
    <lineage>
        <taxon>Eukaryota</taxon>
        <taxon>Fungi</taxon>
        <taxon>Dikarya</taxon>
        <taxon>Ascomycota</taxon>
        <taxon>Pezizomycotina</taxon>
        <taxon>Dothideomycetes</taxon>
        <taxon>Pleosporomycetidae</taxon>
        <taxon>Pleosporales</taxon>
        <taxon>Pleosporineae</taxon>
        <taxon>Pleosporaceae</taxon>
        <taxon>Alternaria</taxon>
        <taxon>Alternaria sect. Panax</taxon>
    </lineage>
</organism>
<reference evidence="3" key="1">
    <citation type="submission" date="2021-07" db="EMBL/GenBank/DDBJ databases">
        <title>Genome Resource of American Ginseng Black Spot Pathogen Alternaria panax.</title>
        <authorList>
            <person name="Qiu C."/>
            <person name="Wang W."/>
            <person name="Liu Z."/>
        </authorList>
    </citation>
    <scope>NUCLEOTIDE SEQUENCE</scope>
    <source>
        <strain evidence="3">BNCC115425</strain>
    </source>
</reference>
<feature type="compositionally biased region" description="Basic and acidic residues" evidence="1">
    <location>
        <begin position="272"/>
        <end position="281"/>
    </location>
</feature>
<gene>
    <name evidence="3" type="ORF">G6011_05477</name>
</gene>
<accession>A0AAD4FF57</accession>
<feature type="compositionally biased region" description="Polar residues" evidence="1">
    <location>
        <begin position="250"/>
        <end position="266"/>
    </location>
</feature>
<keyword evidence="2" id="KW-1133">Transmembrane helix</keyword>
<name>A0AAD4FF57_9PLEO</name>
<evidence type="ECO:0000313" key="4">
    <source>
        <dbReference type="Proteomes" id="UP001199106"/>
    </source>
</evidence>
<evidence type="ECO:0000256" key="2">
    <source>
        <dbReference type="SAM" id="Phobius"/>
    </source>
</evidence>
<protein>
    <submittedName>
        <fullName evidence="3">Uncharacterized protein</fullName>
    </submittedName>
</protein>
<proteinExistence type="predicted"/>
<keyword evidence="2" id="KW-0812">Transmembrane</keyword>
<dbReference type="Proteomes" id="UP001199106">
    <property type="component" value="Unassembled WGS sequence"/>
</dbReference>
<evidence type="ECO:0000256" key="1">
    <source>
        <dbReference type="SAM" id="MobiDB-lite"/>
    </source>
</evidence>
<dbReference type="EMBL" id="JAANER010000007">
    <property type="protein sequence ID" value="KAG9187606.1"/>
    <property type="molecule type" value="Genomic_DNA"/>
</dbReference>
<comment type="caution">
    <text evidence="3">The sequence shown here is derived from an EMBL/GenBank/DDBJ whole genome shotgun (WGS) entry which is preliminary data.</text>
</comment>
<keyword evidence="2" id="KW-0472">Membrane</keyword>
<keyword evidence="4" id="KW-1185">Reference proteome</keyword>